<evidence type="ECO:0000256" key="3">
    <source>
        <dbReference type="ARBA" id="ARBA00022801"/>
    </source>
</evidence>
<keyword evidence="5" id="KW-0119">Carbohydrate metabolism</keyword>
<protein>
    <submittedName>
        <fullName evidence="12">Uncharacterized protein</fullName>
    </submittedName>
</protein>
<dbReference type="Gene3D" id="3.30.70.330">
    <property type="match status" value="1"/>
</dbReference>
<gene>
    <name evidence="12" type="ORF">SLS60_001262</name>
</gene>
<evidence type="ECO:0000256" key="7">
    <source>
        <dbReference type="ARBA" id="ARBA00023316"/>
    </source>
</evidence>
<feature type="compositionally biased region" description="Gly residues" evidence="9">
    <location>
        <begin position="233"/>
        <end position="256"/>
    </location>
</feature>
<evidence type="ECO:0000256" key="9">
    <source>
        <dbReference type="SAM" id="MobiDB-lite"/>
    </source>
</evidence>
<dbReference type="Gene3D" id="3.20.20.80">
    <property type="entry name" value="Glycosidases"/>
    <property type="match status" value="1"/>
</dbReference>
<feature type="region of interest" description="Disordered" evidence="9">
    <location>
        <begin position="94"/>
        <end position="118"/>
    </location>
</feature>
<keyword evidence="13" id="KW-1185">Reference proteome</keyword>
<dbReference type="InterPro" id="IPR001547">
    <property type="entry name" value="Glyco_hydro_5"/>
</dbReference>
<dbReference type="InterPro" id="IPR012677">
    <property type="entry name" value="Nucleotide-bd_a/b_plait_sf"/>
</dbReference>
<organism evidence="12 13">
    <name type="scientific">Paraconiothyrium brasiliense</name>
    <dbReference type="NCBI Taxonomy" id="300254"/>
    <lineage>
        <taxon>Eukaryota</taxon>
        <taxon>Fungi</taxon>
        <taxon>Dikarya</taxon>
        <taxon>Ascomycota</taxon>
        <taxon>Pezizomycotina</taxon>
        <taxon>Dothideomycetes</taxon>
        <taxon>Pleosporomycetidae</taxon>
        <taxon>Pleosporales</taxon>
        <taxon>Massarineae</taxon>
        <taxon>Didymosphaeriaceae</taxon>
        <taxon>Paraconiothyrium</taxon>
    </lineage>
</organism>
<dbReference type="Gene3D" id="2.60.40.10">
    <property type="entry name" value="Immunoglobulins"/>
    <property type="match status" value="1"/>
</dbReference>
<evidence type="ECO:0000259" key="11">
    <source>
        <dbReference type="Pfam" id="PF03442"/>
    </source>
</evidence>
<sequence>MADDDNFDIDIYGDESGPNYQDAIPSQAPKQSNAVAHDDSLEPIMDTIEKPRDANAAEKHDSSVTGTSGASQQENGTQQISSTGASANNQAFLKQAPQQQGVKRKQGEDDDRPMDPGATAALMINDLNWWISEEDIRGWANQGGCEDELNEVTFNEHKVNGKSKGQVYVQLQSPQAATALKHQIEALYKDQTHTKKPTAIFNPPHVNPFKTLPKDVPQRDKNRGDRSSSGNFGNQGGQGGNNMGFQRGGFNGPAGNMGGNMGGFGGPGPMNNFGGGPMGGMNNFGGGNFNRGGMMGGGMRGGMNNRGRGGMGMNNMGGMNMPMANNMMGMAGGMGMMGGNMGAMMGAGMASASASASASGSATSGAGVKCTGTFTPVSASAFVKNINPGWNLGNTLDAVEDEGDWNNPKVTEGTFDDIKAAGFKGVRLPVTWAYHFTSSSPSWDVDAAWLQRVSDVVDMITTRGFYTIVNVHHDSWVWADVTASGANLTQIEEKFYRLWYQIGTKLACKSSLVAFEPINEPPGTTAEHGAELNKLNGIFLQALADSGGFNTQRVVTLVGAGEDSIKTSQWFQRPDAKYKNPWAIQYHYYSPYDFIFSAWGKTIWGSDADKVTSTLEHTILYLFPRLVTDRFFNFQAALDADFAAIRNNFTDVPLIIGEWDASSVQTETAARWKYFDFLIRTANKYNTATVLWDNGADQFNRATHQWRDPTVLGILTNAAAGKTNSLPDSTTDASATTQSSSAYAYHKAGAAITDIVLPYLFNGNTLSSIKNAKTGTTLTKGSDYSSNSSAIVLTSTFLKTIITSTTATGSLTNLTVTFSSGAPTNIDILQYATPVLGSTTQALPATSADLPIPITWKGQNRPATVKAIKSDGGILIDDWTQYLGPLQQGRLTYSGQWDWDANNVILKSTVLDAVRSAGKTTTFTWEFYPREPTNVANFTLTV</sequence>
<feature type="compositionally biased region" description="Basic and acidic residues" evidence="9">
    <location>
        <begin position="47"/>
        <end position="62"/>
    </location>
</feature>
<feature type="domain" description="Carbohydrate binding X2" evidence="11">
    <location>
        <begin position="738"/>
        <end position="828"/>
    </location>
</feature>
<proteinExistence type="inferred from homology"/>
<dbReference type="SUPFAM" id="SSF54928">
    <property type="entry name" value="RNA-binding domain, RBD"/>
    <property type="match status" value="1"/>
</dbReference>
<dbReference type="Pfam" id="PF03442">
    <property type="entry name" value="CBM_X2"/>
    <property type="match status" value="1"/>
</dbReference>
<comment type="similarity">
    <text evidence="1">Belongs to the glycosyl hydrolase 5 (cellulase A) family.</text>
</comment>
<name>A0ABR3S8L7_9PLEO</name>
<dbReference type="PANTHER" id="PTHR31297:SF41">
    <property type="entry name" value="ENDOGLUCANASE, PUTATIVE (AFU_ORTHOLOGUE AFUA_5G01830)-RELATED"/>
    <property type="match status" value="1"/>
</dbReference>
<evidence type="ECO:0000256" key="1">
    <source>
        <dbReference type="ARBA" id="ARBA00005641"/>
    </source>
</evidence>
<dbReference type="Pfam" id="PF00150">
    <property type="entry name" value="Cellulase"/>
    <property type="match status" value="1"/>
</dbReference>
<evidence type="ECO:0000256" key="5">
    <source>
        <dbReference type="ARBA" id="ARBA00023277"/>
    </source>
</evidence>
<evidence type="ECO:0000256" key="8">
    <source>
        <dbReference type="ARBA" id="ARBA00023326"/>
    </source>
</evidence>
<accession>A0ABR3S8L7</accession>
<evidence type="ECO:0000313" key="13">
    <source>
        <dbReference type="Proteomes" id="UP001521785"/>
    </source>
</evidence>
<dbReference type="SUPFAM" id="SSF51445">
    <property type="entry name" value="(Trans)glycosidases"/>
    <property type="match status" value="1"/>
</dbReference>
<dbReference type="Proteomes" id="UP001521785">
    <property type="component" value="Unassembled WGS sequence"/>
</dbReference>
<dbReference type="InterPro" id="IPR013783">
    <property type="entry name" value="Ig-like_fold"/>
</dbReference>
<dbReference type="EMBL" id="JAKJXO020000001">
    <property type="protein sequence ID" value="KAL1613030.1"/>
    <property type="molecule type" value="Genomic_DNA"/>
</dbReference>
<keyword evidence="7" id="KW-0961">Cell wall biogenesis/degradation</keyword>
<dbReference type="SUPFAM" id="SSF81296">
    <property type="entry name" value="E set domains"/>
    <property type="match status" value="1"/>
</dbReference>
<dbReference type="InterPro" id="IPR017853">
    <property type="entry name" value="GH"/>
</dbReference>
<evidence type="ECO:0000259" key="10">
    <source>
        <dbReference type="Pfam" id="PF00150"/>
    </source>
</evidence>
<reference evidence="12 13" key="1">
    <citation type="submission" date="2024-02" db="EMBL/GenBank/DDBJ databases">
        <title>De novo assembly and annotation of 12 fungi associated with fruit tree decline syndrome in Ontario, Canada.</title>
        <authorList>
            <person name="Sulman M."/>
            <person name="Ellouze W."/>
            <person name="Ilyukhin E."/>
        </authorList>
    </citation>
    <scope>NUCLEOTIDE SEQUENCE [LARGE SCALE GENOMIC DNA]</scope>
    <source>
        <strain evidence="12 13">M42-189</strain>
    </source>
</reference>
<evidence type="ECO:0000313" key="12">
    <source>
        <dbReference type="EMBL" id="KAL1613030.1"/>
    </source>
</evidence>
<feature type="region of interest" description="Disordered" evidence="9">
    <location>
        <begin position="196"/>
        <end position="256"/>
    </location>
</feature>
<evidence type="ECO:0000256" key="6">
    <source>
        <dbReference type="ARBA" id="ARBA00023295"/>
    </source>
</evidence>
<dbReference type="InterPro" id="IPR035979">
    <property type="entry name" value="RBD_domain_sf"/>
</dbReference>
<keyword evidence="3" id="KW-0378">Hydrolase</keyword>
<keyword evidence="4" id="KW-0136">Cellulose degradation</keyword>
<feature type="compositionally biased region" description="Basic and acidic residues" evidence="9">
    <location>
        <begin position="212"/>
        <end position="226"/>
    </location>
</feature>
<feature type="compositionally biased region" description="Acidic residues" evidence="9">
    <location>
        <begin position="1"/>
        <end position="13"/>
    </location>
</feature>
<keyword evidence="2" id="KW-0732">Signal</keyword>
<dbReference type="InterPro" id="IPR050386">
    <property type="entry name" value="Glycosyl_hydrolase_5"/>
</dbReference>
<comment type="caution">
    <text evidence="12">The sequence shown here is derived from an EMBL/GenBank/DDBJ whole genome shotgun (WGS) entry which is preliminary data.</text>
</comment>
<feature type="region of interest" description="Disordered" evidence="9">
    <location>
        <begin position="1"/>
        <end position="82"/>
    </location>
</feature>
<feature type="domain" description="Glycoside hydrolase family 5" evidence="10">
    <location>
        <begin position="402"/>
        <end position="697"/>
    </location>
</feature>
<evidence type="ECO:0000256" key="4">
    <source>
        <dbReference type="ARBA" id="ARBA00023001"/>
    </source>
</evidence>
<dbReference type="PANTHER" id="PTHR31297">
    <property type="entry name" value="GLUCAN ENDO-1,6-BETA-GLUCOSIDASE B"/>
    <property type="match status" value="1"/>
</dbReference>
<feature type="compositionally biased region" description="Polar residues" evidence="9">
    <location>
        <begin position="63"/>
        <end position="82"/>
    </location>
</feature>
<evidence type="ECO:0000256" key="2">
    <source>
        <dbReference type="ARBA" id="ARBA00022729"/>
    </source>
</evidence>
<dbReference type="InterPro" id="IPR005102">
    <property type="entry name" value="Carbo-bd_X2"/>
</dbReference>
<keyword evidence="8" id="KW-0624">Polysaccharide degradation</keyword>
<keyword evidence="6" id="KW-0326">Glycosidase</keyword>
<dbReference type="InterPro" id="IPR014756">
    <property type="entry name" value="Ig_E-set"/>
</dbReference>